<evidence type="ECO:0000313" key="11">
    <source>
        <dbReference type="Proteomes" id="UP000465712"/>
    </source>
</evidence>
<feature type="domain" description="OmpR/PhoB-type" evidence="9">
    <location>
        <begin position="134"/>
        <end position="232"/>
    </location>
</feature>
<evidence type="ECO:0000259" key="8">
    <source>
        <dbReference type="PROSITE" id="PS50110"/>
    </source>
</evidence>
<accession>A0A7X5ASV8</accession>
<dbReference type="InterPro" id="IPR011006">
    <property type="entry name" value="CheY-like_superfamily"/>
</dbReference>
<comment type="caution">
    <text evidence="10">The sequence shown here is derived from an EMBL/GenBank/DDBJ whole genome shotgun (WGS) entry which is preliminary data.</text>
</comment>
<dbReference type="GO" id="GO:0005829">
    <property type="term" value="C:cytosol"/>
    <property type="evidence" value="ECO:0007669"/>
    <property type="project" value="TreeGrafter"/>
</dbReference>
<dbReference type="AlphaFoldDB" id="A0A7X5ASV8"/>
<evidence type="ECO:0000256" key="7">
    <source>
        <dbReference type="PROSITE-ProRule" id="PRU01091"/>
    </source>
</evidence>
<evidence type="ECO:0000256" key="6">
    <source>
        <dbReference type="PROSITE-ProRule" id="PRU00169"/>
    </source>
</evidence>
<dbReference type="GO" id="GO:0006355">
    <property type="term" value="P:regulation of DNA-templated transcription"/>
    <property type="evidence" value="ECO:0007669"/>
    <property type="project" value="InterPro"/>
</dbReference>
<keyword evidence="4 7" id="KW-0238">DNA-binding</keyword>
<dbReference type="Gene3D" id="1.10.10.10">
    <property type="entry name" value="Winged helix-like DNA-binding domain superfamily/Winged helix DNA-binding domain"/>
    <property type="match status" value="1"/>
</dbReference>
<dbReference type="Pfam" id="PF00072">
    <property type="entry name" value="Response_reg"/>
    <property type="match status" value="1"/>
</dbReference>
<evidence type="ECO:0000313" key="10">
    <source>
        <dbReference type="EMBL" id="NAW65763.1"/>
    </source>
</evidence>
<dbReference type="PROSITE" id="PS50110">
    <property type="entry name" value="RESPONSE_REGULATORY"/>
    <property type="match status" value="1"/>
</dbReference>
<organism evidence="10 11">
    <name type="scientific">Photobacterium halotolerans</name>
    <dbReference type="NCBI Taxonomy" id="265726"/>
    <lineage>
        <taxon>Bacteria</taxon>
        <taxon>Pseudomonadati</taxon>
        <taxon>Pseudomonadota</taxon>
        <taxon>Gammaproteobacteria</taxon>
        <taxon>Vibrionales</taxon>
        <taxon>Vibrionaceae</taxon>
        <taxon>Photobacterium</taxon>
    </lineage>
</organism>
<keyword evidence="2" id="KW-0902">Two-component regulatory system</keyword>
<dbReference type="InterPro" id="IPR001867">
    <property type="entry name" value="OmpR/PhoB-type_DNA-bd"/>
</dbReference>
<sequence>MKNLREMKTILVVDDNQELRDALTEYLGRSEFHVLTASGGEEMWEHFHRAEPNLIILDIMMPGDDGLTLCRQIRQRSNVPIIMLTAVTDEIDRIAGLEIGADDYITKTFSPRELLARIKALLRRTQPAQGETVAHRLQFSGWTCDLIKRRLISPNGEVIPLSGADFNLISLMLEKPHQLLSRDDIARCIWGRDADPFERGIDVQISRLRKHLHDEERSLILTIRNKGYMLASDVHIV</sequence>
<evidence type="ECO:0000259" key="9">
    <source>
        <dbReference type="PROSITE" id="PS51755"/>
    </source>
</evidence>
<dbReference type="PANTHER" id="PTHR48111:SF4">
    <property type="entry name" value="DNA-BINDING DUAL TRANSCRIPTIONAL REGULATOR OMPR"/>
    <property type="match status" value="1"/>
</dbReference>
<proteinExistence type="predicted"/>
<dbReference type="PANTHER" id="PTHR48111">
    <property type="entry name" value="REGULATOR OF RPOS"/>
    <property type="match status" value="1"/>
</dbReference>
<feature type="domain" description="Response regulatory" evidence="8">
    <location>
        <begin position="9"/>
        <end position="122"/>
    </location>
</feature>
<dbReference type="CDD" id="cd00383">
    <property type="entry name" value="trans_reg_C"/>
    <property type="match status" value="1"/>
</dbReference>
<evidence type="ECO:0000256" key="5">
    <source>
        <dbReference type="ARBA" id="ARBA00023163"/>
    </source>
</evidence>
<dbReference type="Gene3D" id="6.10.250.690">
    <property type="match status" value="1"/>
</dbReference>
<keyword evidence="3" id="KW-0805">Transcription regulation</keyword>
<evidence type="ECO:0000256" key="4">
    <source>
        <dbReference type="ARBA" id="ARBA00023125"/>
    </source>
</evidence>
<keyword evidence="1 6" id="KW-0597">Phosphoprotein</keyword>
<gene>
    <name evidence="10" type="ORF">CAG72_11085</name>
</gene>
<name>A0A7X5ASV8_9GAMM</name>
<evidence type="ECO:0000256" key="1">
    <source>
        <dbReference type="ARBA" id="ARBA00022553"/>
    </source>
</evidence>
<dbReference type="RefSeq" id="WP_161444918.1">
    <property type="nucleotide sequence ID" value="NZ_WXWW01000166.1"/>
</dbReference>
<dbReference type="Pfam" id="PF00486">
    <property type="entry name" value="Trans_reg_C"/>
    <property type="match status" value="1"/>
</dbReference>
<dbReference type="SMART" id="SM00862">
    <property type="entry name" value="Trans_reg_C"/>
    <property type="match status" value="1"/>
</dbReference>
<dbReference type="InterPro" id="IPR039420">
    <property type="entry name" value="WalR-like"/>
</dbReference>
<reference evidence="10 11" key="1">
    <citation type="submission" date="2017-05" db="EMBL/GenBank/DDBJ databases">
        <title>High clonality and local adaptation shapes Vibrionaceae linages within an endangered oasis.</title>
        <authorList>
            <person name="Vazquez-Rosas-Landa M."/>
        </authorList>
    </citation>
    <scope>NUCLEOTIDE SEQUENCE [LARGE SCALE GENOMIC DNA]</scope>
    <source>
        <strain evidence="10 11">P46_P4S1P180</strain>
    </source>
</reference>
<evidence type="ECO:0000256" key="2">
    <source>
        <dbReference type="ARBA" id="ARBA00023012"/>
    </source>
</evidence>
<dbReference type="Gene3D" id="3.40.50.2300">
    <property type="match status" value="1"/>
</dbReference>
<feature type="modified residue" description="4-aspartylphosphate" evidence="6">
    <location>
        <position position="58"/>
    </location>
</feature>
<keyword evidence="5" id="KW-0804">Transcription</keyword>
<dbReference type="SUPFAM" id="SSF46894">
    <property type="entry name" value="C-terminal effector domain of the bipartite response regulators"/>
    <property type="match status" value="1"/>
</dbReference>
<dbReference type="FunFam" id="3.40.50.2300:FF:000001">
    <property type="entry name" value="DNA-binding response regulator PhoB"/>
    <property type="match status" value="1"/>
</dbReference>
<dbReference type="CDD" id="cd17574">
    <property type="entry name" value="REC_OmpR"/>
    <property type="match status" value="1"/>
</dbReference>
<feature type="DNA-binding region" description="OmpR/PhoB-type" evidence="7">
    <location>
        <begin position="134"/>
        <end position="232"/>
    </location>
</feature>
<dbReference type="GO" id="GO:0000976">
    <property type="term" value="F:transcription cis-regulatory region binding"/>
    <property type="evidence" value="ECO:0007669"/>
    <property type="project" value="TreeGrafter"/>
</dbReference>
<evidence type="ECO:0000256" key="3">
    <source>
        <dbReference type="ARBA" id="ARBA00023015"/>
    </source>
</evidence>
<dbReference type="SMART" id="SM00448">
    <property type="entry name" value="REC"/>
    <property type="match status" value="1"/>
</dbReference>
<dbReference type="SUPFAM" id="SSF52172">
    <property type="entry name" value="CheY-like"/>
    <property type="match status" value="1"/>
</dbReference>
<dbReference type="InterPro" id="IPR036388">
    <property type="entry name" value="WH-like_DNA-bd_sf"/>
</dbReference>
<dbReference type="InterPro" id="IPR001789">
    <property type="entry name" value="Sig_transdc_resp-reg_receiver"/>
</dbReference>
<dbReference type="EMBL" id="WXWW01000166">
    <property type="protein sequence ID" value="NAW65763.1"/>
    <property type="molecule type" value="Genomic_DNA"/>
</dbReference>
<dbReference type="InterPro" id="IPR016032">
    <property type="entry name" value="Sig_transdc_resp-reg_C-effctor"/>
</dbReference>
<dbReference type="GO" id="GO:0032993">
    <property type="term" value="C:protein-DNA complex"/>
    <property type="evidence" value="ECO:0007669"/>
    <property type="project" value="TreeGrafter"/>
</dbReference>
<dbReference type="GO" id="GO:0000156">
    <property type="term" value="F:phosphorelay response regulator activity"/>
    <property type="evidence" value="ECO:0007669"/>
    <property type="project" value="TreeGrafter"/>
</dbReference>
<protein>
    <submittedName>
        <fullName evidence="10">Response regulator</fullName>
    </submittedName>
</protein>
<dbReference type="PROSITE" id="PS51755">
    <property type="entry name" value="OMPR_PHOB"/>
    <property type="match status" value="1"/>
</dbReference>
<dbReference type="Proteomes" id="UP000465712">
    <property type="component" value="Unassembled WGS sequence"/>
</dbReference>